<reference evidence="2 3" key="1">
    <citation type="submission" date="2016-10" db="EMBL/GenBank/DDBJ databases">
        <authorList>
            <person name="de Groot N.N."/>
        </authorList>
    </citation>
    <scope>NUCLEOTIDE SEQUENCE [LARGE SCALE GENOMIC DNA]</scope>
    <source>
        <strain evidence="2 3">CGMCC 1.10239</strain>
    </source>
</reference>
<gene>
    <name evidence="2" type="ORF">SAMN05216191_1259</name>
</gene>
<feature type="region of interest" description="Disordered" evidence="1">
    <location>
        <begin position="1"/>
        <end position="22"/>
    </location>
</feature>
<evidence type="ECO:0000256" key="1">
    <source>
        <dbReference type="SAM" id="MobiDB-lite"/>
    </source>
</evidence>
<protein>
    <submittedName>
        <fullName evidence="2">Uncharacterized protein</fullName>
    </submittedName>
</protein>
<proteinExistence type="predicted"/>
<sequence length="82" mass="9280">MRIRRELNKTGLAESQSATSGVRTVNRFPRIPSIALVNARLRTLCPAAPAALNTRTGRNPRKRGLRPVFWNNTSPIYEDGWY</sequence>
<name>A0A1G9Y4Z5_9BACL</name>
<evidence type="ECO:0000313" key="2">
    <source>
        <dbReference type="EMBL" id="SDN04154.1"/>
    </source>
</evidence>
<accession>A0A1G9Y4Z5</accession>
<feature type="compositionally biased region" description="Polar residues" evidence="1">
    <location>
        <begin position="13"/>
        <end position="22"/>
    </location>
</feature>
<organism evidence="2 3">
    <name type="scientific">Paenibacillus jilunlii</name>
    <dbReference type="NCBI Taxonomy" id="682956"/>
    <lineage>
        <taxon>Bacteria</taxon>
        <taxon>Bacillati</taxon>
        <taxon>Bacillota</taxon>
        <taxon>Bacilli</taxon>
        <taxon>Bacillales</taxon>
        <taxon>Paenibacillaceae</taxon>
        <taxon>Paenibacillus</taxon>
    </lineage>
</organism>
<dbReference type="EMBL" id="FNGM01000025">
    <property type="protein sequence ID" value="SDN04154.1"/>
    <property type="molecule type" value="Genomic_DNA"/>
</dbReference>
<dbReference type="AlphaFoldDB" id="A0A1G9Y4Z5"/>
<dbReference type="Proteomes" id="UP000182783">
    <property type="component" value="Unassembled WGS sequence"/>
</dbReference>
<evidence type="ECO:0000313" key="3">
    <source>
        <dbReference type="Proteomes" id="UP000182783"/>
    </source>
</evidence>